<gene>
    <name evidence="2" type="ORF">QWY31_11750</name>
</gene>
<protein>
    <recommendedName>
        <fullName evidence="4">DUF3185 family protein</fullName>
    </recommendedName>
</protein>
<evidence type="ECO:0008006" key="4">
    <source>
        <dbReference type="Google" id="ProtNLM"/>
    </source>
</evidence>
<keyword evidence="1" id="KW-0812">Transmembrane</keyword>
<sequence>MKKSIGTLLVIGGLLVGGLSLTQQTEDNTLLEVGSVSIKKDRTENVNWMMIGGGISLLIGIVLVAAGSKR</sequence>
<evidence type="ECO:0000313" key="3">
    <source>
        <dbReference type="Proteomes" id="UP001168552"/>
    </source>
</evidence>
<dbReference type="RefSeq" id="WP_320004717.1">
    <property type="nucleotide sequence ID" value="NZ_JAUHJS010000006.1"/>
</dbReference>
<proteinExistence type="predicted"/>
<organism evidence="2 3">
    <name type="scientific">Shiella aurantiaca</name>
    <dbReference type="NCBI Taxonomy" id="3058365"/>
    <lineage>
        <taxon>Bacteria</taxon>
        <taxon>Pseudomonadati</taxon>
        <taxon>Bacteroidota</taxon>
        <taxon>Cytophagia</taxon>
        <taxon>Cytophagales</taxon>
        <taxon>Shiellaceae</taxon>
        <taxon>Shiella</taxon>
    </lineage>
</organism>
<name>A0ABT8F7J0_9BACT</name>
<dbReference type="Proteomes" id="UP001168552">
    <property type="component" value="Unassembled WGS sequence"/>
</dbReference>
<evidence type="ECO:0000313" key="2">
    <source>
        <dbReference type="EMBL" id="MDN4166181.1"/>
    </source>
</evidence>
<reference evidence="2" key="1">
    <citation type="submission" date="2023-06" db="EMBL/GenBank/DDBJ databases">
        <title>Cytophagales bacterium Strain LB-30, isolated from soil.</title>
        <authorList>
            <person name="Liu B."/>
        </authorList>
    </citation>
    <scope>NUCLEOTIDE SEQUENCE</scope>
    <source>
        <strain evidence="2">LB-30</strain>
    </source>
</reference>
<dbReference type="EMBL" id="JAUHJS010000006">
    <property type="protein sequence ID" value="MDN4166181.1"/>
    <property type="molecule type" value="Genomic_DNA"/>
</dbReference>
<keyword evidence="1" id="KW-0472">Membrane</keyword>
<keyword evidence="3" id="KW-1185">Reference proteome</keyword>
<keyword evidence="1" id="KW-1133">Transmembrane helix</keyword>
<accession>A0ABT8F7J0</accession>
<comment type="caution">
    <text evidence="2">The sequence shown here is derived from an EMBL/GenBank/DDBJ whole genome shotgun (WGS) entry which is preliminary data.</text>
</comment>
<evidence type="ECO:0000256" key="1">
    <source>
        <dbReference type="SAM" id="Phobius"/>
    </source>
</evidence>
<feature type="transmembrane region" description="Helical" evidence="1">
    <location>
        <begin position="46"/>
        <end position="66"/>
    </location>
</feature>